<dbReference type="GO" id="GO:0055085">
    <property type="term" value="P:transmembrane transport"/>
    <property type="evidence" value="ECO:0007669"/>
    <property type="project" value="InterPro"/>
</dbReference>
<dbReference type="InterPro" id="IPR018389">
    <property type="entry name" value="DctP_fam"/>
</dbReference>
<evidence type="ECO:0000313" key="8">
    <source>
        <dbReference type="Proteomes" id="UP000199340"/>
    </source>
</evidence>
<evidence type="ECO:0000256" key="1">
    <source>
        <dbReference type="ARBA" id="ARBA00004418"/>
    </source>
</evidence>
<feature type="chain" id="PRO_5011707197" evidence="6">
    <location>
        <begin position="26"/>
        <end position="326"/>
    </location>
</feature>
<comment type="similarity">
    <text evidence="2">Belongs to the bacterial solute-binding protein 7 family.</text>
</comment>
<dbReference type="STRING" id="490829.SAMN05421850_109180"/>
<keyword evidence="8" id="KW-1185">Reference proteome</keyword>
<dbReference type="PANTHER" id="PTHR33376:SF7">
    <property type="entry name" value="C4-DICARBOXYLATE-BINDING PROTEIN DCTB"/>
    <property type="match status" value="1"/>
</dbReference>
<comment type="subcellular location">
    <subcellularLocation>
        <location evidence="1">Periplasm</location>
    </subcellularLocation>
</comment>
<dbReference type="Gene3D" id="3.40.190.170">
    <property type="entry name" value="Bacterial extracellular solute-binding protein, family 7"/>
    <property type="match status" value="1"/>
</dbReference>
<protein>
    <submittedName>
        <fullName evidence="7">TRAP-type C4-dicarboxylate transport system, substrate-binding protein</fullName>
    </submittedName>
</protein>
<evidence type="ECO:0000313" key="7">
    <source>
        <dbReference type="EMBL" id="SDJ17997.1"/>
    </source>
</evidence>
<gene>
    <name evidence="7" type="ORF">SAMN05421850_109180</name>
</gene>
<keyword evidence="4 6" id="KW-0732">Signal</keyword>
<evidence type="ECO:0000256" key="4">
    <source>
        <dbReference type="ARBA" id="ARBA00022729"/>
    </source>
</evidence>
<dbReference type="RefSeq" id="WP_090029805.1">
    <property type="nucleotide sequence ID" value="NZ_FNEB01000009.1"/>
</dbReference>
<dbReference type="Proteomes" id="UP000199340">
    <property type="component" value="Unassembled WGS sequence"/>
</dbReference>
<evidence type="ECO:0000256" key="3">
    <source>
        <dbReference type="ARBA" id="ARBA00022448"/>
    </source>
</evidence>
<dbReference type="CDD" id="cd13603">
    <property type="entry name" value="PBP2_TRAP_Siap_TeaA_like"/>
    <property type="match status" value="1"/>
</dbReference>
<sequence length="326" mass="34706">MKLTQIITGSLFAAALAVTGGVASAQVKIALDSPPDLEGSGSYVWAHTFSTYLNDNGMAAEEFQRGALGGDDELFDQVSQGLLEVSMSPLNIVGSIDKLIYGLRLPYFFKDMAEVDRALNEGGMLERINAATTPEGVRVLAVNTVGQASGIFNTKKPVQSVADMAGLRMRALDESQIELYEAWGAAGTIVSWAEVPNALQTGVADGYLNPAFVPLLFGHTDFIKHFTDAAISPSLRITIVSEDWYQGLSDADRATVDAAAAAATQANRDWLKTQDAVLGKLEQAGVTVVKLDEAARQEFRAASAPAYESGLLTQDQIAAWEAAKAD</sequence>
<dbReference type="PANTHER" id="PTHR33376">
    <property type="match status" value="1"/>
</dbReference>
<dbReference type="GO" id="GO:0042597">
    <property type="term" value="C:periplasmic space"/>
    <property type="evidence" value="ECO:0007669"/>
    <property type="project" value="UniProtKB-SubCell"/>
</dbReference>
<name>A0A1G8RLY2_9RHOB</name>
<dbReference type="OrthoDB" id="8673861at2"/>
<feature type="signal peptide" evidence="6">
    <location>
        <begin position="1"/>
        <end position="25"/>
    </location>
</feature>
<accession>A0A1G8RLY2</accession>
<proteinExistence type="inferred from homology"/>
<evidence type="ECO:0000256" key="6">
    <source>
        <dbReference type="SAM" id="SignalP"/>
    </source>
</evidence>
<keyword evidence="3" id="KW-0813">Transport</keyword>
<evidence type="ECO:0000256" key="5">
    <source>
        <dbReference type="ARBA" id="ARBA00022764"/>
    </source>
</evidence>
<organism evidence="7 8">
    <name type="scientific">Lutimaribacter saemankumensis</name>
    <dbReference type="NCBI Taxonomy" id="490829"/>
    <lineage>
        <taxon>Bacteria</taxon>
        <taxon>Pseudomonadati</taxon>
        <taxon>Pseudomonadota</taxon>
        <taxon>Alphaproteobacteria</taxon>
        <taxon>Rhodobacterales</taxon>
        <taxon>Roseobacteraceae</taxon>
        <taxon>Lutimaribacter</taxon>
    </lineage>
</organism>
<dbReference type="Pfam" id="PF03480">
    <property type="entry name" value="DctP"/>
    <property type="match status" value="1"/>
</dbReference>
<dbReference type="NCBIfam" id="NF037995">
    <property type="entry name" value="TRAP_S1"/>
    <property type="match status" value="1"/>
</dbReference>
<dbReference type="EMBL" id="FNEB01000009">
    <property type="protein sequence ID" value="SDJ17997.1"/>
    <property type="molecule type" value="Genomic_DNA"/>
</dbReference>
<dbReference type="InterPro" id="IPR038404">
    <property type="entry name" value="TRAP_DctP_sf"/>
</dbReference>
<evidence type="ECO:0000256" key="2">
    <source>
        <dbReference type="ARBA" id="ARBA00009023"/>
    </source>
</evidence>
<keyword evidence="5" id="KW-0574">Periplasm</keyword>
<reference evidence="7 8" key="1">
    <citation type="submission" date="2016-10" db="EMBL/GenBank/DDBJ databases">
        <authorList>
            <person name="de Groot N.N."/>
        </authorList>
    </citation>
    <scope>NUCLEOTIDE SEQUENCE [LARGE SCALE GENOMIC DNA]</scope>
    <source>
        <strain evidence="7 8">DSM 28010</strain>
    </source>
</reference>
<dbReference type="AlphaFoldDB" id="A0A1G8RLY2"/>